<name>A0ABS6JC14_9BACI</name>
<evidence type="ECO:0000259" key="1">
    <source>
        <dbReference type="PROSITE" id="PS50932"/>
    </source>
</evidence>
<gene>
    <name evidence="2" type="ORF">KS419_05730</name>
</gene>
<sequence>MKIKDIAKLANVSVSAVSLALNGKPGISEATREKIVKISREHGYTTRSIAKKEEYISSKVVKFVACTGASIVSEKYETLPFFTELIHDFSEKIKEKGYSLMVSTINIQDFHKEISLLGDDPAGNGIILLGTNLNYEQISFANEKINNLVVIDTCFETLNVDFVVMNNLLGAYLVALYLVENGHTSIGYVESDSRIYNFDMRKRAFYQALDERGLTIDKEYIFKIKPTDISAQDNFIKRIDNLSTLPTALFCECDYMAISIIKALSEVGIHVPQDISVIGFDDIREAQIIHPELTTIHVPKYTIASMAVERLIEKIENETKDSLKILVDTDLVERNSCKRLD</sequence>
<dbReference type="SMART" id="SM00354">
    <property type="entry name" value="HTH_LACI"/>
    <property type="match status" value="1"/>
</dbReference>
<dbReference type="Pfam" id="PF00356">
    <property type="entry name" value="LacI"/>
    <property type="match status" value="1"/>
</dbReference>
<feature type="domain" description="HTH lacI-type" evidence="1">
    <location>
        <begin position="1"/>
        <end position="52"/>
    </location>
</feature>
<comment type="caution">
    <text evidence="2">The sequence shown here is derived from an EMBL/GenBank/DDBJ whole genome shotgun (WGS) entry which is preliminary data.</text>
</comment>
<accession>A0ABS6JC14</accession>
<protein>
    <submittedName>
        <fullName evidence="2">LacI family DNA-binding transcriptional regulator</fullName>
    </submittedName>
</protein>
<evidence type="ECO:0000313" key="2">
    <source>
        <dbReference type="EMBL" id="MBU9711224.1"/>
    </source>
</evidence>
<keyword evidence="2" id="KW-0238">DNA-binding</keyword>
<dbReference type="PANTHER" id="PTHR30146:SF150">
    <property type="entry name" value="ARABINOSE METABOLISM TRANSCRIPTIONAL REPRESSOR"/>
    <property type="match status" value="1"/>
</dbReference>
<dbReference type="GO" id="GO:0003677">
    <property type="term" value="F:DNA binding"/>
    <property type="evidence" value="ECO:0007669"/>
    <property type="project" value="UniProtKB-KW"/>
</dbReference>
<dbReference type="Pfam" id="PF13377">
    <property type="entry name" value="Peripla_BP_3"/>
    <property type="match status" value="1"/>
</dbReference>
<evidence type="ECO:0000313" key="3">
    <source>
        <dbReference type="Proteomes" id="UP000784880"/>
    </source>
</evidence>
<dbReference type="EMBL" id="JAHQCS010000063">
    <property type="protein sequence ID" value="MBU9711224.1"/>
    <property type="molecule type" value="Genomic_DNA"/>
</dbReference>
<dbReference type="PROSITE" id="PS00356">
    <property type="entry name" value="HTH_LACI_1"/>
    <property type="match status" value="1"/>
</dbReference>
<organism evidence="2 3">
    <name type="scientific">Evansella tamaricis</name>
    <dbReference type="NCBI Taxonomy" id="2069301"/>
    <lineage>
        <taxon>Bacteria</taxon>
        <taxon>Bacillati</taxon>
        <taxon>Bacillota</taxon>
        <taxon>Bacilli</taxon>
        <taxon>Bacillales</taxon>
        <taxon>Bacillaceae</taxon>
        <taxon>Evansella</taxon>
    </lineage>
</organism>
<dbReference type="PANTHER" id="PTHR30146">
    <property type="entry name" value="LACI-RELATED TRANSCRIPTIONAL REPRESSOR"/>
    <property type="match status" value="1"/>
</dbReference>
<proteinExistence type="predicted"/>
<reference evidence="2 3" key="1">
    <citation type="submission" date="2021-06" db="EMBL/GenBank/DDBJ databases">
        <title>Bacillus sp. RD4P76, an endophyte from a halophyte.</title>
        <authorList>
            <person name="Sun J.-Q."/>
        </authorList>
    </citation>
    <scope>NUCLEOTIDE SEQUENCE [LARGE SCALE GENOMIC DNA]</scope>
    <source>
        <strain evidence="2 3">CGMCC 1.15917</strain>
    </source>
</reference>
<dbReference type="RefSeq" id="WP_217065106.1">
    <property type="nucleotide sequence ID" value="NZ_JAHQCS010000063.1"/>
</dbReference>
<dbReference type="InterPro" id="IPR046335">
    <property type="entry name" value="LacI/GalR-like_sensor"/>
</dbReference>
<dbReference type="CDD" id="cd01392">
    <property type="entry name" value="HTH_LacI"/>
    <property type="match status" value="1"/>
</dbReference>
<dbReference type="Proteomes" id="UP000784880">
    <property type="component" value="Unassembled WGS sequence"/>
</dbReference>
<keyword evidence="3" id="KW-1185">Reference proteome</keyword>
<dbReference type="InterPro" id="IPR000843">
    <property type="entry name" value="HTH_LacI"/>
</dbReference>
<dbReference type="PROSITE" id="PS50932">
    <property type="entry name" value="HTH_LACI_2"/>
    <property type="match status" value="1"/>
</dbReference>